<dbReference type="PANTHER" id="PTHR42852">
    <property type="entry name" value="THIOL:DISULFIDE INTERCHANGE PROTEIN DSBE"/>
    <property type="match status" value="1"/>
</dbReference>
<dbReference type="InterPro" id="IPR017937">
    <property type="entry name" value="Thioredoxin_CS"/>
</dbReference>
<evidence type="ECO:0000256" key="1">
    <source>
        <dbReference type="ARBA" id="ARBA00023284"/>
    </source>
</evidence>
<gene>
    <name evidence="3" type="ORF">GMO_06620</name>
</gene>
<organism evidence="3 4">
    <name type="scientific">Gluconobacter morbifer G707</name>
    <dbReference type="NCBI Taxonomy" id="1088869"/>
    <lineage>
        <taxon>Bacteria</taxon>
        <taxon>Pseudomonadati</taxon>
        <taxon>Pseudomonadota</taxon>
        <taxon>Alphaproteobacteria</taxon>
        <taxon>Acetobacterales</taxon>
        <taxon>Acetobacteraceae</taxon>
        <taxon>Gluconobacter</taxon>
    </lineage>
</organism>
<dbReference type="PANTHER" id="PTHR42852:SF13">
    <property type="entry name" value="PROTEIN DIPZ"/>
    <property type="match status" value="1"/>
</dbReference>
<comment type="caution">
    <text evidence="3">The sequence shown here is derived from an EMBL/GenBank/DDBJ whole genome shotgun (WGS) entry which is preliminary data.</text>
</comment>
<dbReference type="GO" id="GO:0015036">
    <property type="term" value="F:disulfide oxidoreductase activity"/>
    <property type="evidence" value="ECO:0007669"/>
    <property type="project" value="UniProtKB-ARBA"/>
</dbReference>
<keyword evidence="1" id="KW-0676">Redox-active center</keyword>
<dbReference type="Gene3D" id="3.40.30.10">
    <property type="entry name" value="Glutaredoxin"/>
    <property type="match status" value="1"/>
</dbReference>
<dbReference type="Pfam" id="PF00578">
    <property type="entry name" value="AhpC-TSA"/>
    <property type="match status" value="1"/>
</dbReference>
<dbReference type="EMBL" id="AGQV01000001">
    <property type="protein sequence ID" value="EHH69355.1"/>
    <property type="molecule type" value="Genomic_DNA"/>
</dbReference>
<dbReference type="eggNOG" id="COG0526">
    <property type="taxonomic scope" value="Bacteria"/>
</dbReference>
<dbReference type="GO" id="GO:0016209">
    <property type="term" value="F:antioxidant activity"/>
    <property type="evidence" value="ECO:0007669"/>
    <property type="project" value="InterPro"/>
</dbReference>
<dbReference type="Proteomes" id="UP000004949">
    <property type="component" value="Unassembled WGS sequence"/>
</dbReference>
<proteinExistence type="predicted"/>
<dbReference type="PROSITE" id="PS51352">
    <property type="entry name" value="THIOREDOXIN_2"/>
    <property type="match status" value="1"/>
</dbReference>
<dbReference type="InterPro" id="IPR000866">
    <property type="entry name" value="AhpC/TSA"/>
</dbReference>
<feature type="domain" description="Thioredoxin" evidence="2">
    <location>
        <begin position="8"/>
        <end position="157"/>
    </location>
</feature>
<accession>G6XGP7</accession>
<evidence type="ECO:0000313" key="4">
    <source>
        <dbReference type="Proteomes" id="UP000004949"/>
    </source>
</evidence>
<dbReference type="InterPro" id="IPR036249">
    <property type="entry name" value="Thioredoxin-like_sf"/>
</dbReference>
<dbReference type="STRING" id="1088869.GMO_06620"/>
<dbReference type="InterPro" id="IPR050553">
    <property type="entry name" value="Thioredoxin_ResA/DsbE_sf"/>
</dbReference>
<sequence>MPYPLARLRPGRPMHEPIALTLTGLNGATRSLTQERGRPFLLHLWATWCGPCKEELPALNRFLGVAGQDHTVVPVAVASPLPKVEAYLQAGNLPGIQPWTVDLHALTQWLALPQPSLPMTCFMDAQGRLRASVEGPVNWGAADAVDVFHNLVASLEK</sequence>
<protein>
    <submittedName>
        <fullName evidence="3">Putative thiol:disulfide interchange protein I</fullName>
    </submittedName>
</protein>
<dbReference type="AlphaFoldDB" id="G6XGP7"/>
<dbReference type="SUPFAM" id="SSF52833">
    <property type="entry name" value="Thioredoxin-like"/>
    <property type="match status" value="1"/>
</dbReference>
<evidence type="ECO:0000313" key="3">
    <source>
        <dbReference type="EMBL" id="EHH69355.1"/>
    </source>
</evidence>
<keyword evidence="4" id="KW-1185">Reference proteome</keyword>
<dbReference type="CDD" id="cd02966">
    <property type="entry name" value="TlpA_like_family"/>
    <property type="match status" value="1"/>
</dbReference>
<evidence type="ECO:0000259" key="2">
    <source>
        <dbReference type="PROSITE" id="PS51352"/>
    </source>
</evidence>
<dbReference type="PATRIC" id="fig|1088869.3.peg.670"/>
<dbReference type="InterPro" id="IPR013766">
    <property type="entry name" value="Thioredoxin_domain"/>
</dbReference>
<reference evidence="3 4" key="1">
    <citation type="submission" date="2011-10" db="EMBL/GenBank/DDBJ databases">
        <title>Genome sequence of Gluconobacter morbifer G707, isolated from Drosophila gut.</title>
        <authorList>
            <person name="Lee W.-J."/>
            <person name="Kim E.-K."/>
        </authorList>
    </citation>
    <scope>NUCLEOTIDE SEQUENCE [LARGE SCALE GENOMIC DNA]</scope>
    <source>
        <strain evidence="3 4">G707</strain>
    </source>
</reference>
<dbReference type="PROSITE" id="PS00194">
    <property type="entry name" value="THIOREDOXIN_1"/>
    <property type="match status" value="1"/>
</dbReference>
<name>G6XGP7_9PROT</name>